<accession>A0A0F9G0L4</accession>
<proteinExistence type="predicted"/>
<reference evidence="1" key="1">
    <citation type="journal article" date="2015" name="Nature">
        <title>Complex archaea that bridge the gap between prokaryotes and eukaryotes.</title>
        <authorList>
            <person name="Spang A."/>
            <person name="Saw J.H."/>
            <person name="Jorgensen S.L."/>
            <person name="Zaremba-Niedzwiedzka K."/>
            <person name="Martijn J."/>
            <person name="Lind A.E."/>
            <person name="van Eijk R."/>
            <person name="Schleper C."/>
            <person name="Guy L."/>
            <person name="Ettema T.J."/>
        </authorList>
    </citation>
    <scope>NUCLEOTIDE SEQUENCE</scope>
</reference>
<comment type="caution">
    <text evidence="1">The sequence shown here is derived from an EMBL/GenBank/DDBJ whole genome shotgun (WGS) entry which is preliminary data.</text>
</comment>
<organism evidence="1">
    <name type="scientific">marine sediment metagenome</name>
    <dbReference type="NCBI Taxonomy" id="412755"/>
    <lineage>
        <taxon>unclassified sequences</taxon>
        <taxon>metagenomes</taxon>
        <taxon>ecological metagenomes</taxon>
    </lineage>
</organism>
<dbReference type="AlphaFoldDB" id="A0A0F9G0L4"/>
<dbReference type="EMBL" id="LAZR01030333">
    <property type="protein sequence ID" value="KKL56927.1"/>
    <property type="molecule type" value="Genomic_DNA"/>
</dbReference>
<protein>
    <submittedName>
        <fullName evidence="1">Uncharacterized protein</fullName>
    </submittedName>
</protein>
<feature type="non-terminal residue" evidence="1">
    <location>
        <position position="1"/>
    </location>
</feature>
<name>A0A0F9G0L4_9ZZZZ</name>
<gene>
    <name evidence="1" type="ORF">LCGC14_2240560</name>
</gene>
<sequence length="66" mass="6994">KCPLCDADMKVWRNAADLRSDAECAGCGLEFSVHDAALIRSADADDSLLEVTRTALADARAAAEVQ</sequence>
<evidence type="ECO:0000313" key="1">
    <source>
        <dbReference type="EMBL" id="KKL56927.1"/>
    </source>
</evidence>